<evidence type="ECO:0000313" key="4">
    <source>
        <dbReference type="Proteomes" id="UP001327219"/>
    </source>
</evidence>
<protein>
    <submittedName>
        <fullName evidence="3">Iron-binding protein IscA</fullName>
    </submittedName>
</protein>
<dbReference type="PANTHER" id="PTHR10072">
    <property type="entry name" value="IRON-SULFUR CLUSTER ASSEMBLY PROTEIN"/>
    <property type="match status" value="1"/>
</dbReference>
<keyword evidence="4" id="KW-1185">Reference proteome</keyword>
<dbReference type="RefSeq" id="WP_323732519.1">
    <property type="nucleotide sequence ID" value="NZ_CP110820.1"/>
</dbReference>
<dbReference type="EMBL" id="CP110820">
    <property type="protein sequence ID" value="WPX96816.1"/>
    <property type="molecule type" value="Genomic_DNA"/>
</dbReference>
<comment type="similarity">
    <text evidence="1">Belongs to the HesB/IscA family.</text>
</comment>
<dbReference type="InterPro" id="IPR016092">
    <property type="entry name" value="ATAP"/>
</dbReference>
<evidence type="ECO:0000259" key="2">
    <source>
        <dbReference type="Pfam" id="PF01521"/>
    </source>
</evidence>
<accession>A0ABZ0UL16</accession>
<reference evidence="3 4" key="1">
    <citation type="submission" date="2022-11" db="EMBL/GenBank/DDBJ databases">
        <title>Host association and intracellularity evolved multiple times independently in the Rickettsiales.</title>
        <authorList>
            <person name="Castelli M."/>
            <person name="Nardi T."/>
            <person name="Gammuto L."/>
            <person name="Bellinzona G."/>
            <person name="Sabaneyeva E."/>
            <person name="Potekhin A."/>
            <person name="Serra V."/>
            <person name="Petroni G."/>
            <person name="Sassera D."/>
        </authorList>
    </citation>
    <scope>NUCLEOTIDE SEQUENCE [LARGE SCALE GENOMIC DNA]</scope>
    <source>
        <strain evidence="3 4">NDG2</strain>
    </source>
</reference>
<dbReference type="InterPro" id="IPR000361">
    <property type="entry name" value="ATAP_core_dom"/>
</dbReference>
<evidence type="ECO:0000256" key="1">
    <source>
        <dbReference type="ARBA" id="ARBA00006718"/>
    </source>
</evidence>
<gene>
    <name evidence="3" type="ORF">Bandiella_00945</name>
</gene>
<dbReference type="SUPFAM" id="SSF89360">
    <property type="entry name" value="HesB-like domain"/>
    <property type="match status" value="1"/>
</dbReference>
<dbReference type="InterPro" id="IPR050322">
    <property type="entry name" value="Fe-S_cluster_asmbl/transfer"/>
</dbReference>
<name>A0ABZ0UL16_9RICK</name>
<dbReference type="NCBIfam" id="TIGR00049">
    <property type="entry name" value="iron-sulfur cluster assembly accessory protein"/>
    <property type="match status" value="1"/>
</dbReference>
<sequence length="113" mass="12355">MKVEKSIISITQSAASHIKHLIEKDKNGAIGIRVSIETGGCSGSKYKFEYVYEKAALDEEISDKGVRVFVSPATVLKIFGTTLDYVDEQVKSGFIFINPNEKGKCGCGESVYL</sequence>
<dbReference type="Pfam" id="PF01521">
    <property type="entry name" value="Fe-S_biosyn"/>
    <property type="match status" value="1"/>
</dbReference>
<dbReference type="Proteomes" id="UP001327219">
    <property type="component" value="Chromosome"/>
</dbReference>
<dbReference type="PANTHER" id="PTHR10072:SF41">
    <property type="entry name" value="IRON-SULFUR CLUSTER ASSEMBLY 1 HOMOLOG, MITOCHONDRIAL"/>
    <property type="match status" value="1"/>
</dbReference>
<evidence type="ECO:0000313" key="3">
    <source>
        <dbReference type="EMBL" id="WPX96816.1"/>
    </source>
</evidence>
<dbReference type="Gene3D" id="2.60.300.12">
    <property type="entry name" value="HesB-like domain"/>
    <property type="match status" value="1"/>
</dbReference>
<proteinExistence type="inferred from homology"/>
<dbReference type="InterPro" id="IPR035903">
    <property type="entry name" value="HesB-like_dom_sf"/>
</dbReference>
<organism evidence="3 4">
    <name type="scientific">Candidatus Bandiella euplotis</name>
    <dbReference type="NCBI Taxonomy" id="1664265"/>
    <lineage>
        <taxon>Bacteria</taxon>
        <taxon>Pseudomonadati</taxon>
        <taxon>Pseudomonadota</taxon>
        <taxon>Alphaproteobacteria</taxon>
        <taxon>Rickettsiales</taxon>
        <taxon>Candidatus Midichloriaceae</taxon>
        <taxon>Candidatus Bandiella</taxon>
    </lineage>
</organism>
<feature type="domain" description="Core" evidence="2">
    <location>
        <begin position="8"/>
        <end position="109"/>
    </location>
</feature>